<dbReference type="Proteomes" id="UP000178885">
    <property type="component" value="Unassembled WGS sequence"/>
</dbReference>
<evidence type="ECO:0000313" key="2">
    <source>
        <dbReference type="EMBL" id="OGI45998.1"/>
    </source>
</evidence>
<dbReference type="Gene3D" id="3.40.50.720">
    <property type="entry name" value="NAD(P)-binding Rossmann-like Domain"/>
    <property type="match status" value="1"/>
</dbReference>
<dbReference type="InterPro" id="IPR002364">
    <property type="entry name" value="Quin_OxRdtase/zeta-crystal_CS"/>
</dbReference>
<dbReference type="Pfam" id="PF13602">
    <property type="entry name" value="ADH_zinc_N_2"/>
    <property type="match status" value="1"/>
</dbReference>
<proteinExistence type="predicted"/>
<dbReference type="GO" id="GO:0008270">
    <property type="term" value="F:zinc ion binding"/>
    <property type="evidence" value="ECO:0007669"/>
    <property type="project" value="InterPro"/>
</dbReference>
<protein>
    <recommendedName>
        <fullName evidence="1">Enoyl reductase (ER) domain-containing protein</fullName>
    </recommendedName>
</protein>
<dbReference type="InterPro" id="IPR020843">
    <property type="entry name" value="ER"/>
</dbReference>
<dbReference type="PROSITE" id="PS01162">
    <property type="entry name" value="QOR_ZETA_CRYSTAL"/>
    <property type="match status" value="1"/>
</dbReference>
<dbReference type="PANTHER" id="PTHR44013">
    <property type="entry name" value="ZINC-TYPE ALCOHOL DEHYDROGENASE-LIKE PROTEIN C16A3.02C"/>
    <property type="match status" value="1"/>
</dbReference>
<feature type="domain" description="Enoyl reductase (ER)" evidence="1">
    <location>
        <begin position="10"/>
        <end position="311"/>
    </location>
</feature>
<comment type="caution">
    <text evidence="2">The sequence shown here is derived from an EMBL/GenBank/DDBJ whole genome shotgun (WGS) entry which is preliminary data.</text>
</comment>
<reference evidence="2 3" key="1">
    <citation type="journal article" date="2016" name="Nat. Commun.">
        <title>Thousands of microbial genomes shed light on interconnected biogeochemical processes in an aquifer system.</title>
        <authorList>
            <person name="Anantharaman K."/>
            <person name="Brown C.T."/>
            <person name="Hug L.A."/>
            <person name="Sharon I."/>
            <person name="Castelle C.J."/>
            <person name="Probst A.J."/>
            <person name="Thomas B.C."/>
            <person name="Singh A."/>
            <person name="Wilkins M.J."/>
            <person name="Karaoz U."/>
            <person name="Brodie E.L."/>
            <person name="Williams K.H."/>
            <person name="Hubbard S.S."/>
            <person name="Banfield J.F."/>
        </authorList>
    </citation>
    <scope>NUCLEOTIDE SEQUENCE [LARGE SCALE GENOMIC DNA]</scope>
</reference>
<evidence type="ECO:0000313" key="3">
    <source>
        <dbReference type="Proteomes" id="UP000178885"/>
    </source>
</evidence>
<sequence>MKAMQYLAYGGPDRLKPADVPAPRPAPSQLLVRVLAASVNPVDWKLRSGQYRRLMPVRFPSIPGFDIAGEVTEVGTQVTRFKPGDRIFAMLDTRPGGASAEYAVVGEHAAARMPANLTAREAAAIPLAGLTALQALRDLGHMTAGKRVLVVGASGGVGHFAVQIAKSRGATVTGVASGRHAELLRELGADHVIDYTKRADFRGPQPYDIVLDLIVRTPLRAFFPVMARDGLYVASLPSFSRVTAAFLLPFVSRRRVRIAGVKPRGEDLDELRALCEAGKLRPIVDRVFPLEDLAAAHAYSQQGRTAGKIVIAVGE</sequence>
<dbReference type="Pfam" id="PF08240">
    <property type="entry name" value="ADH_N"/>
    <property type="match status" value="1"/>
</dbReference>
<dbReference type="GO" id="GO:0016491">
    <property type="term" value="F:oxidoreductase activity"/>
    <property type="evidence" value="ECO:0007669"/>
    <property type="project" value="InterPro"/>
</dbReference>
<name>A0A1F6TLN5_9PROT</name>
<dbReference type="AlphaFoldDB" id="A0A1F6TLN5"/>
<dbReference type="CDD" id="cd08267">
    <property type="entry name" value="MDR1"/>
    <property type="match status" value="1"/>
</dbReference>
<dbReference type="SUPFAM" id="SSF51735">
    <property type="entry name" value="NAD(P)-binding Rossmann-fold domains"/>
    <property type="match status" value="1"/>
</dbReference>
<dbReference type="Gene3D" id="3.90.180.10">
    <property type="entry name" value="Medium-chain alcohol dehydrogenases, catalytic domain"/>
    <property type="match status" value="1"/>
</dbReference>
<dbReference type="SMART" id="SM00829">
    <property type="entry name" value="PKS_ER"/>
    <property type="match status" value="1"/>
</dbReference>
<dbReference type="InterPro" id="IPR013154">
    <property type="entry name" value="ADH-like_N"/>
</dbReference>
<dbReference type="InterPro" id="IPR052733">
    <property type="entry name" value="Chloroplast_QOR"/>
</dbReference>
<dbReference type="InterPro" id="IPR036291">
    <property type="entry name" value="NAD(P)-bd_dom_sf"/>
</dbReference>
<accession>A0A1F6TLN5</accession>
<gene>
    <name evidence="2" type="ORF">A2151_01935</name>
</gene>
<dbReference type="SUPFAM" id="SSF50129">
    <property type="entry name" value="GroES-like"/>
    <property type="match status" value="1"/>
</dbReference>
<evidence type="ECO:0000259" key="1">
    <source>
        <dbReference type="SMART" id="SM00829"/>
    </source>
</evidence>
<dbReference type="PANTHER" id="PTHR44013:SF1">
    <property type="entry name" value="ZINC-TYPE ALCOHOL DEHYDROGENASE-LIKE PROTEIN C16A3.02C"/>
    <property type="match status" value="1"/>
</dbReference>
<dbReference type="InterPro" id="IPR011032">
    <property type="entry name" value="GroES-like_sf"/>
</dbReference>
<organism evidence="2 3">
    <name type="scientific">Candidatus Muproteobacteria bacterium RBG_16_65_34</name>
    <dbReference type="NCBI Taxonomy" id="1817760"/>
    <lineage>
        <taxon>Bacteria</taxon>
        <taxon>Pseudomonadati</taxon>
        <taxon>Pseudomonadota</taxon>
        <taxon>Candidatus Muproteobacteria</taxon>
    </lineage>
</organism>
<dbReference type="STRING" id="1817760.A2151_01935"/>
<dbReference type="EMBL" id="MFSU01000090">
    <property type="protein sequence ID" value="OGI45998.1"/>
    <property type="molecule type" value="Genomic_DNA"/>
</dbReference>